<evidence type="ECO:0000256" key="1">
    <source>
        <dbReference type="ARBA" id="ARBA00005801"/>
    </source>
</evidence>
<keyword evidence="3" id="KW-0812">Transmembrane</keyword>
<evidence type="ECO:0000256" key="2">
    <source>
        <dbReference type="SAM" id="MobiDB-lite"/>
    </source>
</evidence>
<dbReference type="GO" id="GO:0005886">
    <property type="term" value="C:plasma membrane"/>
    <property type="evidence" value="ECO:0007669"/>
    <property type="project" value="TreeGrafter"/>
</dbReference>
<comment type="caution">
    <text evidence="5">The sequence shown here is derived from an EMBL/GenBank/DDBJ whole genome shotgun (WGS) entry which is preliminary data.</text>
</comment>
<dbReference type="AlphaFoldDB" id="A0AAE3GE90"/>
<feature type="transmembrane region" description="Helical" evidence="3">
    <location>
        <begin position="95"/>
        <end position="116"/>
    </location>
</feature>
<keyword evidence="6" id="KW-1185">Reference proteome</keyword>
<feature type="transmembrane region" description="Helical" evidence="3">
    <location>
        <begin position="34"/>
        <end position="59"/>
    </location>
</feature>
<name>A0AAE3GE90_9PSEU</name>
<dbReference type="InterPro" id="IPR000045">
    <property type="entry name" value="Prepilin_IV_endopep_pep"/>
</dbReference>
<dbReference type="GO" id="GO:0004190">
    <property type="term" value="F:aspartic-type endopeptidase activity"/>
    <property type="evidence" value="ECO:0007669"/>
    <property type="project" value="InterPro"/>
</dbReference>
<keyword evidence="3" id="KW-0472">Membrane</keyword>
<reference evidence="5" key="1">
    <citation type="submission" date="2022-06" db="EMBL/GenBank/DDBJ databases">
        <title>Genomic Encyclopedia of Archaeal and Bacterial Type Strains, Phase II (KMG-II): from individual species to whole genera.</title>
        <authorList>
            <person name="Goeker M."/>
        </authorList>
    </citation>
    <scope>NUCLEOTIDE SEQUENCE</scope>
    <source>
        <strain evidence="5">DSM 43935</strain>
    </source>
</reference>
<evidence type="ECO:0000313" key="6">
    <source>
        <dbReference type="Proteomes" id="UP001206128"/>
    </source>
</evidence>
<feature type="compositionally biased region" description="Low complexity" evidence="2">
    <location>
        <begin position="403"/>
        <end position="418"/>
    </location>
</feature>
<comment type="similarity">
    <text evidence="1">Belongs to the peptidase A24 family.</text>
</comment>
<evidence type="ECO:0000313" key="5">
    <source>
        <dbReference type="EMBL" id="MCP2166667.1"/>
    </source>
</evidence>
<keyword evidence="3" id="KW-1133">Transmembrane helix</keyword>
<feature type="transmembrane region" description="Helical" evidence="3">
    <location>
        <begin position="128"/>
        <end position="146"/>
    </location>
</feature>
<feature type="transmembrane region" description="Helical" evidence="3">
    <location>
        <begin position="152"/>
        <end position="174"/>
    </location>
</feature>
<feature type="domain" description="Prepilin type IV endopeptidase peptidase" evidence="4">
    <location>
        <begin position="102"/>
        <end position="211"/>
    </location>
</feature>
<evidence type="ECO:0000256" key="3">
    <source>
        <dbReference type="SAM" id="Phobius"/>
    </source>
</evidence>
<protein>
    <submittedName>
        <fullName evidence="5">Type IV leader peptidase family protein</fullName>
    </submittedName>
</protein>
<proteinExistence type="inferred from homology"/>
<organism evidence="5 6">
    <name type="scientific">Goodfellowiella coeruleoviolacea</name>
    <dbReference type="NCBI Taxonomy" id="334858"/>
    <lineage>
        <taxon>Bacteria</taxon>
        <taxon>Bacillati</taxon>
        <taxon>Actinomycetota</taxon>
        <taxon>Actinomycetes</taxon>
        <taxon>Pseudonocardiales</taxon>
        <taxon>Pseudonocardiaceae</taxon>
        <taxon>Goodfellowiella</taxon>
    </lineage>
</organism>
<feature type="region of interest" description="Disordered" evidence="2">
    <location>
        <begin position="389"/>
        <end position="418"/>
    </location>
</feature>
<dbReference type="PANTHER" id="PTHR30487:SF0">
    <property type="entry name" value="PREPILIN LEADER PEPTIDASE_N-METHYLTRANSFERASE-RELATED"/>
    <property type="match status" value="1"/>
</dbReference>
<sequence length="418" mass="42076">MRTNGTLALGPSAPRDHAGPVDLAALLPPPGHPWLPPVVVAGLFLAGVAAGHVGARLLARLRRGTRVPPPWCQLAVGLLWALVAARWAGGGLSGWWLPVPLALAWFGVLLSAVDLIHQRLPNALTLPAYPVFAALLAVAAGWAGGWPVAVRALLGCLVFGGLHLLVHLVAPAALGAGDVKLSGSLGAVLAALSWSALPVAAVVAAGLTLVLGGLARFTPVRWGRAGIPHGPGLLAATWLVATFSGAAPAGAGPAPAPELVAHPVTPAALRAGPVPRASPGYQPEHPSRPSGRGAWWPGSPDGPSAAVASASCWPSSLWAVAADGPGRGRIAWCVGSPLGSHTAPPSSPCWKAWWPASKSPQPTSPNSWPVVGWGSGAVPGWALRPTRWSSSAVCGTAGPRAVPSRSGSTTPNGPSGSR</sequence>
<feature type="transmembrane region" description="Helical" evidence="3">
    <location>
        <begin position="186"/>
        <end position="211"/>
    </location>
</feature>
<dbReference type="EMBL" id="JAMTCK010000007">
    <property type="protein sequence ID" value="MCP2166667.1"/>
    <property type="molecule type" value="Genomic_DNA"/>
</dbReference>
<dbReference type="InterPro" id="IPR050882">
    <property type="entry name" value="Prepilin_peptidase/N-MTase"/>
</dbReference>
<dbReference type="Gene3D" id="1.20.120.1220">
    <property type="match status" value="1"/>
</dbReference>
<gene>
    <name evidence="5" type="ORF">LX83_003535</name>
</gene>
<accession>A0AAE3GE90</accession>
<dbReference type="GO" id="GO:0006465">
    <property type="term" value="P:signal peptide processing"/>
    <property type="evidence" value="ECO:0007669"/>
    <property type="project" value="TreeGrafter"/>
</dbReference>
<dbReference type="Proteomes" id="UP001206128">
    <property type="component" value="Unassembled WGS sequence"/>
</dbReference>
<feature type="region of interest" description="Disordered" evidence="2">
    <location>
        <begin position="271"/>
        <end position="302"/>
    </location>
</feature>
<dbReference type="PANTHER" id="PTHR30487">
    <property type="entry name" value="TYPE 4 PREPILIN-LIKE PROTEINS LEADER PEPTIDE-PROCESSING ENZYME"/>
    <property type="match status" value="1"/>
</dbReference>
<dbReference type="Pfam" id="PF01478">
    <property type="entry name" value="Peptidase_A24"/>
    <property type="match status" value="1"/>
</dbReference>
<evidence type="ECO:0000259" key="4">
    <source>
        <dbReference type="Pfam" id="PF01478"/>
    </source>
</evidence>